<proteinExistence type="predicted"/>
<dbReference type="PANTHER" id="PTHR34563:SF9">
    <property type="entry name" value="MADS-BOX DOMAIN-CONTAINING PROTEIN"/>
    <property type="match status" value="1"/>
</dbReference>
<name>A0ABQ8CRE0_BRANA</name>
<keyword evidence="3" id="KW-1185">Reference proteome</keyword>
<evidence type="ECO:0000256" key="1">
    <source>
        <dbReference type="SAM" id="MobiDB-lite"/>
    </source>
</evidence>
<feature type="non-terminal residue" evidence="2">
    <location>
        <position position="1"/>
    </location>
</feature>
<dbReference type="EMBL" id="JAGKQM010000007">
    <property type="protein sequence ID" value="KAH0919652.1"/>
    <property type="molecule type" value="Genomic_DNA"/>
</dbReference>
<accession>A0ABQ8CRE0</accession>
<gene>
    <name evidence="2" type="ORF">HID58_027312</name>
</gene>
<feature type="compositionally biased region" description="Low complexity" evidence="1">
    <location>
        <begin position="75"/>
        <end position="86"/>
    </location>
</feature>
<evidence type="ECO:0000313" key="2">
    <source>
        <dbReference type="EMBL" id="KAH0919652.1"/>
    </source>
</evidence>
<organism evidence="2 3">
    <name type="scientific">Brassica napus</name>
    <name type="common">Rape</name>
    <dbReference type="NCBI Taxonomy" id="3708"/>
    <lineage>
        <taxon>Eukaryota</taxon>
        <taxon>Viridiplantae</taxon>
        <taxon>Streptophyta</taxon>
        <taxon>Embryophyta</taxon>
        <taxon>Tracheophyta</taxon>
        <taxon>Spermatophyta</taxon>
        <taxon>Magnoliopsida</taxon>
        <taxon>eudicotyledons</taxon>
        <taxon>Gunneridae</taxon>
        <taxon>Pentapetalae</taxon>
        <taxon>rosids</taxon>
        <taxon>malvids</taxon>
        <taxon>Brassicales</taxon>
        <taxon>Brassicaceae</taxon>
        <taxon>Brassiceae</taxon>
        <taxon>Brassica</taxon>
    </lineage>
</organism>
<evidence type="ECO:0000313" key="3">
    <source>
        <dbReference type="Proteomes" id="UP000824890"/>
    </source>
</evidence>
<dbReference type="Proteomes" id="UP000824890">
    <property type="component" value="Unassembled WGS sequence"/>
</dbReference>
<sequence>SRDSHSHKLTTFDISLPPHVHPYLYVYSPPFSSSLISPSHTSKRSQILVRMRFGKIVEGLKSKIKASLRMRKRSSLSSSSSSSSSSYEKIEKTDSMRFELRSRKAHKIIQQTLRIADSPTSRTYAL</sequence>
<feature type="region of interest" description="Disordered" evidence="1">
    <location>
        <begin position="71"/>
        <end position="93"/>
    </location>
</feature>
<reference evidence="2 3" key="1">
    <citation type="submission" date="2021-05" db="EMBL/GenBank/DDBJ databases">
        <title>Genome Assembly of Synthetic Allotetraploid Brassica napus Reveals Homoeologous Exchanges between Subgenomes.</title>
        <authorList>
            <person name="Davis J.T."/>
        </authorList>
    </citation>
    <scope>NUCLEOTIDE SEQUENCE [LARGE SCALE GENOMIC DNA]</scope>
    <source>
        <strain evidence="3">cv. Da-Ae</strain>
        <tissue evidence="2">Seedling</tissue>
    </source>
</reference>
<protein>
    <submittedName>
        <fullName evidence="2">Uncharacterized protein</fullName>
    </submittedName>
</protein>
<comment type="caution">
    <text evidence="2">The sequence shown here is derived from an EMBL/GenBank/DDBJ whole genome shotgun (WGS) entry which is preliminary data.</text>
</comment>
<dbReference type="PANTHER" id="PTHR34563">
    <property type="entry name" value="BNACNNG33880D PROTEIN"/>
    <property type="match status" value="1"/>
</dbReference>